<protein>
    <submittedName>
        <fullName evidence="1">Uncharacterized protein</fullName>
    </submittedName>
</protein>
<name>A0A0F7SP71_PHARH</name>
<sequence length="130" mass="14655">MSKIKDLQLDFCFGTTKILFPISPNSTLSQLHQGLLNPLQCADLPYGIPKNKDDFRICKRQEVEDGVFKFFPVKNGKSSVVGSVFDSKTRENLYLQFKANGVWQPISVTVPTIEDTDDPPEPFEDEVLSD</sequence>
<dbReference type="EMBL" id="LN483345">
    <property type="protein sequence ID" value="CDZ98832.1"/>
    <property type="molecule type" value="Genomic_DNA"/>
</dbReference>
<organism evidence="1">
    <name type="scientific">Phaffia rhodozyma</name>
    <name type="common">Yeast</name>
    <name type="synonym">Xanthophyllomyces dendrorhous</name>
    <dbReference type="NCBI Taxonomy" id="264483"/>
    <lineage>
        <taxon>Eukaryota</taxon>
        <taxon>Fungi</taxon>
        <taxon>Dikarya</taxon>
        <taxon>Basidiomycota</taxon>
        <taxon>Agaricomycotina</taxon>
        <taxon>Tremellomycetes</taxon>
        <taxon>Cystofilobasidiales</taxon>
        <taxon>Mrakiaceae</taxon>
        <taxon>Phaffia</taxon>
    </lineage>
</organism>
<dbReference type="AlphaFoldDB" id="A0A0F7SP71"/>
<evidence type="ECO:0000313" key="1">
    <source>
        <dbReference type="EMBL" id="CDZ98832.1"/>
    </source>
</evidence>
<proteinExistence type="predicted"/>
<reference evidence="1" key="1">
    <citation type="submission" date="2014-08" db="EMBL/GenBank/DDBJ databases">
        <authorList>
            <person name="Sharma Rahul"/>
            <person name="Thines Marco"/>
        </authorList>
    </citation>
    <scope>NUCLEOTIDE SEQUENCE</scope>
</reference>
<accession>A0A0F7SP71</accession>